<comment type="pathway">
    <text evidence="1 9">Carbohydrate acid metabolism; D-gluconate degradation.</text>
</comment>
<comment type="catalytic activity">
    <reaction evidence="8 9">
        <text>D-gluconate + ATP = 6-phospho-D-gluconate + ADP + H(+)</text>
        <dbReference type="Rhea" id="RHEA:19433"/>
        <dbReference type="ChEBI" id="CHEBI:15378"/>
        <dbReference type="ChEBI" id="CHEBI:18391"/>
        <dbReference type="ChEBI" id="CHEBI:30616"/>
        <dbReference type="ChEBI" id="CHEBI:58759"/>
        <dbReference type="ChEBI" id="CHEBI:456216"/>
        <dbReference type="EC" id="2.7.1.12"/>
    </reaction>
</comment>
<evidence type="ECO:0000256" key="5">
    <source>
        <dbReference type="ARBA" id="ARBA00022741"/>
    </source>
</evidence>
<evidence type="ECO:0000256" key="6">
    <source>
        <dbReference type="ARBA" id="ARBA00022777"/>
    </source>
</evidence>
<keyword evidence="7 9" id="KW-0067">ATP-binding</keyword>
<dbReference type="Pfam" id="PF13671">
    <property type="entry name" value="AAA_33"/>
    <property type="match status" value="1"/>
</dbReference>
<protein>
    <recommendedName>
        <fullName evidence="3 9">Gluconokinase</fullName>
        <ecNumber evidence="3 9">2.7.1.12</ecNumber>
    </recommendedName>
</protein>
<evidence type="ECO:0000256" key="7">
    <source>
        <dbReference type="ARBA" id="ARBA00022840"/>
    </source>
</evidence>
<comment type="similarity">
    <text evidence="2 9">Belongs to the gluconokinase GntK/GntV family.</text>
</comment>
<dbReference type="EMBL" id="OZ075143">
    <property type="protein sequence ID" value="CAL5036361.1"/>
    <property type="molecule type" value="Genomic_DNA"/>
</dbReference>
<dbReference type="Proteomes" id="UP001497457">
    <property type="component" value="Chromosome 33rd"/>
</dbReference>
<evidence type="ECO:0000313" key="11">
    <source>
        <dbReference type="Proteomes" id="UP001497457"/>
    </source>
</evidence>
<dbReference type="PANTHER" id="PTHR43442:SF3">
    <property type="entry name" value="GLUCONOKINASE-RELATED"/>
    <property type="match status" value="1"/>
</dbReference>
<evidence type="ECO:0000256" key="3">
    <source>
        <dbReference type="ARBA" id="ARBA00012054"/>
    </source>
</evidence>
<dbReference type="GO" id="GO:0046316">
    <property type="term" value="F:gluconokinase activity"/>
    <property type="evidence" value="ECO:0007669"/>
    <property type="project" value="UniProtKB-EC"/>
</dbReference>
<name>A0ABC9DCU5_9POAL</name>
<organism evidence="10 11">
    <name type="scientific">Urochloa decumbens</name>
    <dbReference type="NCBI Taxonomy" id="240449"/>
    <lineage>
        <taxon>Eukaryota</taxon>
        <taxon>Viridiplantae</taxon>
        <taxon>Streptophyta</taxon>
        <taxon>Embryophyta</taxon>
        <taxon>Tracheophyta</taxon>
        <taxon>Spermatophyta</taxon>
        <taxon>Magnoliopsida</taxon>
        <taxon>Liliopsida</taxon>
        <taxon>Poales</taxon>
        <taxon>Poaceae</taxon>
        <taxon>PACMAD clade</taxon>
        <taxon>Panicoideae</taxon>
        <taxon>Panicodae</taxon>
        <taxon>Paniceae</taxon>
        <taxon>Melinidinae</taxon>
        <taxon>Urochloa</taxon>
    </lineage>
</organism>
<evidence type="ECO:0000256" key="4">
    <source>
        <dbReference type="ARBA" id="ARBA00022679"/>
    </source>
</evidence>
<dbReference type="CDD" id="cd02021">
    <property type="entry name" value="GntK"/>
    <property type="match status" value="1"/>
</dbReference>
<keyword evidence="4 9" id="KW-0808">Transferase</keyword>
<dbReference type="EC" id="2.7.1.12" evidence="3 9"/>
<sequence length="277" mass="30653">MELKSATWAPQVWKWTKWRRTRSAAVGCCRRRLQLTTLLSLTREPVESESRRRSAMAGSDPLVARPVSNQESEWTSSSVLTDLLGNFWVAGLAIVIMGVSGCGKSTVAALLAGALGCSFIEADDYHSQANKAKMSNGIPLSDADRVPWLESLRDAIGDRLDRGEDVAVSCSALQLKYREILRAADRSYNPGDYVTCRVKFVCLRASAEVITERMQRRSDEGKHFMPASLLQSQLDLLQINDAEGITEVDATVRPDDIVRDTIAQFREKLASTVPPCF</sequence>
<reference evidence="11" key="1">
    <citation type="submission" date="2024-06" db="EMBL/GenBank/DDBJ databases">
        <authorList>
            <person name="Ryan C."/>
        </authorList>
    </citation>
    <scope>NUCLEOTIDE SEQUENCE [LARGE SCALE GENOMIC DNA]</scope>
</reference>
<dbReference type="AlphaFoldDB" id="A0ABC9DCU5"/>
<evidence type="ECO:0000256" key="9">
    <source>
        <dbReference type="RuleBase" id="RU363066"/>
    </source>
</evidence>
<dbReference type="SUPFAM" id="SSF52540">
    <property type="entry name" value="P-loop containing nucleoside triphosphate hydrolases"/>
    <property type="match status" value="1"/>
</dbReference>
<dbReference type="PANTHER" id="PTHR43442">
    <property type="entry name" value="GLUCONOKINASE-RELATED"/>
    <property type="match status" value="1"/>
</dbReference>
<reference evidence="10 11" key="2">
    <citation type="submission" date="2024-10" db="EMBL/GenBank/DDBJ databases">
        <authorList>
            <person name="Ryan C."/>
        </authorList>
    </citation>
    <scope>NUCLEOTIDE SEQUENCE [LARGE SCALE GENOMIC DNA]</scope>
</reference>
<dbReference type="InterPro" id="IPR006001">
    <property type="entry name" value="Therm_gnt_kin"/>
</dbReference>
<proteinExistence type="inferred from homology"/>
<dbReference type="GO" id="GO:0005524">
    <property type="term" value="F:ATP binding"/>
    <property type="evidence" value="ECO:0007669"/>
    <property type="project" value="UniProtKB-KW"/>
</dbReference>
<keyword evidence="11" id="KW-1185">Reference proteome</keyword>
<keyword evidence="6 9" id="KW-0418">Kinase</keyword>
<evidence type="ECO:0000256" key="8">
    <source>
        <dbReference type="ARBA" id="ARBA00048090"/>
    </source>
</evidence>
<gene>
    <name evidence="10" type="ORF">URODEC1_LOCUS83907</name>
</gene>
<evidence type="ECO:0000313" key="10">
    <source>
        <dbReference type="EMBL" id="CAL5036361.1"/>
    </source>
</evidence>
<keyword evidence="5 9" id="KW-0547">Nucleotide-binding</keyword>
<accession>A0ABC9DCU5</accession>
<dbReference type="Gene3D" id="3.40.50.300">
    <property type="entry name" value="P-loop containing nucleotide triphosphate hydrolases"/>
    <property type="match status" value="1"/>
</dbReference>
<evidence type="ECO:0000256" key="1">
    <source>
        <dbReference type="ARBA" id="ARBA00004875"/>
    </source>
</evidence>
<dbReference type="InterPro" id="IPR027417">
    <property type="entry name" value="P-loop_NTPase"/>
</dbReference>
<dbReference type="NCBIfam" id="TIGR01313">
    <property type="entry name" value="therm_gnt_kin"/>
    <property type="match status" value="1"/>
</dbReference>
<evidence type="ECO:0000256" key="2">
    <source>
        <dbReference type="ARBA" id="ARBA00008420"/>
    </source>
</evidence>
<dbReference type="FunFam" id="3.40.50.300:FF:000522">
    <property type="entry name" value="Gluconokinase"/>
    <property type="match status" value="1"/>
</dbReference>